<dbReference type="InParanoid" id="A0A0C2WTF9"/>
<feature type="transmembrane region" description="Helical" evidence="2">
    <location>
        <begin position="371"/>
        <end position="391"/>
    </location>
</feature>
<dbReference type="AlphaFoldDB" id="A0A0C2WTF9"/>
<name>A0A0C2WTF9_AMAMK</name>
<keyword evidence="5" id="KW-1185">Reference proteome</keyword>
<dbReference type="SUPFAM" id="SSF52540">
    <property type="entry name" value="P-loop containing nucleoside triphosphate hydrolases"/>
    <property type="match status" value="1"/>
</dbReference>
<accession>A0A0C2WTF9</accession>
<sequence length="670" mass="75075">MQYEVSNSTRASRPGFKASTVTTTMLSSTSGASSRNLLQNLQTNMQNNGLNGDGSNNIVNSGNSHFNHFNITQVTTAEGEDVELDRLLDSYVSKDALRNSVRSPPECHPNTRTTIRNQIGWWLDESESKKSPLLWLNGPAAVGKSVIAKTVSGFHDQIVATFFFSTSSDKTAATLFPTLAWQLARRVPGTREHIIASLKSSDSLQTSQVEEQFNLLIIQPLKSTTTVEFRPVMVIDGVDECTDEILLGQFLRVLVQAGGGDDMPVRFIICSRPEPRIHAILGGDCDVNPIRDGSEPRLPRPKLESSHMYMVVTVPVFGRFVIVGSLGFFTLIRTLGIRELFQDTRKYGIFHLFRSIGRYGASESIELYSKFFGFLGLLIGLAGALVLILSGSDLPRSGPTRSRGFLEDVWELYGSIRLDLDKDALSFPTSDRLADTFDKIYPHPVISTIRIGFSQEFKDDMTRYLTDKFNAIRPPGDSICPWFQLSDISDLVEASCGQFLYASTIVRLLDDLCFSPRNVLEMARRSSLPTPDLNELYKAILKRAQEGSPDYQFVKDSLAILVFFAGNVHFLTVRKNFPVIEFLLGLEKGELNGKLYKMHSVLSIVPGESVGVYHRSFLEFLLDHKRSGEYHIAYSNGLQQILILMIQVGFRYHIMRFRLQSRLVDLNTFN</sequence>
<dbReference type="PANTHER" id="PTHR10039:SF14">
    <property type="entry name" value="NACHT DOMAIN-CONTAINING PROTEIN"/>
    <property type="match status" value="1"/>
</dbReference>
<dbReference type="Gene3D" id="3.40.50.300">
    <property type="entry name" value="P-loop containing nucleotide triphosphate hydrolases"/>
    <property type="match status" value="1"/>
</dbReference>
<dbReference type="InterPro" id="IPR056884">
    <property type="entry name" value="NPHP3-like_N"/>
</dbReference>
<evidence type="ECO:0000256" key="2">
    <source>
        <dbReference type="SAM" id="Phobius"/>
    </source>
</evidence>
<evidence type="ECO:0000313" key="4">
    <source>
        <dbReference type="EMBL" id="KIL60011.1"/>
    </source>
</evidence>
<evidence type="ECO:0000259" key="3">
    <source>
        <dbReference type="Pfam" id="PF24883"/>
    </source>
</evidence>
<dbReference type="EMBL" id="KN818306">
    <property type="protein sequence ID" value="KIL60011.1"/>
    <property type="molecule type" value="Genomic_DNA"/>
</dbReference>
<dbReference type="HOGENOM" id="CLU_000288_6_18_1"/>
<keyword evidence="2" id="KW-0472">Membrane</keyword>
<dbReference type="Pfam" id="PF24883">
    <property type="entry name" value="NPHP3_N"/>
    <property type="match status" value="1"/>
</dbReference>
<keyword evidence="1" id="KW-0677">Repeat</keyword>
<evidence type="ECO:0000256" key="1">
    <source>
        <dbReference type="ARBA" id="ARBA00022737"/>
    </source>
</evidence>
<dbReference type="InterPro" id="IPR027417">
    <property type="entry name" value="P-loop_NTPase"/>
</dbReference>
<organism evidence="4 5">
    <name type="scientific">Amanita muscaria (strain Koide BX008)</name>
    <dbReference type="NCBI Taxonomy" id="946122"/>
    <lineage>
        <taxon>Eukaryota</taxon>
        <taxon>Fungi</taxon>
        <taxon>Dikarya</taxon>
        <taxon>Basidiomycota</taxon>
        <taxon>Agaricomycotina</taxon>
        <taxon>Agaricomycetes</taxon>
        <taxon>Agaricomycetidae</taxon>
        <taxon>Agaricales</taxon>
        <taxon>Pluteineae</taxon>
        <taxon>Amanitaceae</taxon>
        <taxon>Amanita</taxon>
    </lineage>
</organism>
<feature type="transmembrane region" description="Helical" evidence="2">
    <location>
        <begin position="308"/>
        <end position="332"/>
    </location>
</feature>
<dbReference type="OrthoDB" id="2683869at2759"/>
<feature type="domain" description="Nephrocystin 3-like N-terminal" evidence="3">
    <location>
        <begin position="120"/>
        <end position="272"/>
    </location>
</feature>
<evidence type="ECO:0000313" key="5">
    <source>
        <dbReference type="Proteomes" id="UP000054549"/>
    </source>
</evidence>
<reference evidence="4 5" key="1">
    <citation type="submission" date="2014-04" db="EMBL/GenBank/DDBJ databases">
        <title>Evolutionary Origins and Diversification of the Mycorrhizal Mutualists.</title>
        <authorList>
            <consortium name="DOE Joint Genome Institute"/>
            <consortium name="Mycorrhizal Genomics Consortium"/>
            <person name="Kohler A."/>
            <person name="Kuo A."/>
            <person name="Nagy L.G."/>
            <person name="Floudas D."/>
            <person name="Copeland A."/>
            <person name="Barry K.W."/>
            <person name="Cichocki N."/>
            <person name="Veneault-Fourrey C."/>
            <person name="LaButti K."/>
            <person name="Lindquist E.A."/>
            <person name="Lipzen A."/>
            <person name="Lundell T."/>
            <person name="Morin E."/>
            <person name="Murat C."/>
            <person name="Riley R."/>
            <person name="Ohm R."/>
            <person name="Sun H."/>
            <person name="Tunlid A."/>
            <person name="Henrissat B."/>
            <person name="Grigoriev I.V."/>
            <person name="Hibbett D.S."/>
            <person name="Martin F."/>
        </authorList>
    </citation>
    <scope>NUCLEOTIDE SEQUENCE [LARGE SCALE GENOMIC DNA]</scope>
    <source>
        <strain evidence="4 5">Koide BX008</strain>
    </source>
</reference>
<dbReference type="Proteomes" id="UP000054549">
    <property type="component" value="Unassembled WGS sequence"/>
</dbReference>
<keyword evidence="2" id="KW-1133">Transmembrane helix</keyword>
<keyword evidence="2" id="KW-0812">Transmembrane</keyword>
<protein>
    <recommendedName>
        <fullName evidence="3">Nephrocystin 3-like N-terminal domain-containing protein</fullName>
    </recommendedName>
</protein>
<proteinExistence type="predicted"/>
<dbReference type="PANTHER" id="PTHR10039">
    <property type="entry name" value="AMELOGENIN"/>
    <property type="match status" value="1"/>
</dbReference>
<gene>
    <name evidence="4" type="ORF">M378DRAFT_960458</name>
</gene>